<evidence type="ECO:0000313" key="3">
    <source>
        <dbReference type="Proteomes" id="UP000276770"/>
    </source>
</evidence>
<gene>
    <name evidence="2" type="ORF">D9X91_14225</name>
</gene>
<dbReference type="AlphaFoldDB" id="A0A3L7JTR8"/>
<feature type="compositionally biased region" description="Basic and acidic residues" evidence="1">
    <location>
        <begin position="215"/>
        <end position="235"/>
    </location>
</feature>
<reference evidence="2 3" key="1">
    <citation type="submission" date="2018-10" db="EMBL/GenBank/DDBJ databases">
        <title>Falsibacillus sp. genome draft.</title>
        <authorList>
            <person name="Shi S."/>
        </authorList>
    </citation>
    <scope>NUCLEOTIDE SEQUENCE [LARGE SCALE GENOMIC DNA]</scope>
    <source>
        <strain evidence="2 3">GY 10110</strain>
    </source>
</reference>
<dbReference type="OrthoDB" id="291334at2"/>
<evidence type="ECO:0000256" key="1">
    <source>
        <dbReference type="SAM" id="MobiDB-lite"/>
    </source>
</evidence>
<dbReference type="Proteomes" id="UP000276770">
    <property type="component" value="Unassembled WGS sequence"/>
</dbReference>
<proteinExistence type="predicted"/>
<sequence length="235" mass="26792">MPIKHYGVLKGTPVKALIGSEKSPHFQILVHDENGEEYRIAINIKSQGYPSEVLYLVSHQLKNEETDHLLQLKSGFTQIKQNNPPIGIDFIKAQWFDPADMVALPPEVEGPDNDLNDKIQHYVNEAIKNKSTIYAFGAKWGPEKNKSDQYFHFTPGQGIHDIHMNQGNEGRWEKDNGSFQDGALFIQLEDRWVGIFLAFQSQSWCTDEDGNPIKPAEECDHLKEKNQVDRHSHTS</sequence>
<feature type="region of interest" description="Disordered" evidence="1">
    <location>
        <begin position="214"/>
        <end position="235"/>
    </location>
</feature>
<dbReference type="InterPro" id="IPR019268">
    <property type="entry name" value="DUF2278"/>
</dbReference>
<dbReference type="RefSeq" id="WP_121681309.1">
    <property type="nucleotide sequence ID" value="NZ_RCVZ01000010.1"/>
</dbReference>
<comment type="caution">
    <text evidence="2">The sequence shown here is derived from an EMBL/GenBank/DDBJ whole genome shotgun (WGS) entry which is preliminary data.</text>
</comment>
<keyword evidence="3" id="KW-1185">Reference proteome</keyword>
<organism evidence="2 3">
    <name type="scientific">Falsibacillus albus</name>
    <dbReference type="NCBI Taxonomy" id="2478915"/>
    <lineage>
        <taxon>Bacteria</taxon>
        <taxon>Bacillati</taxon>
        <taxon>Bacillota</taxon>
        <taxon>Bacilli</taxon>
        <taxon>Bacillales</taxon>
        <taxon>Bacillaceae</taxon>
        <taxon>Falsibacillus</taxon>
    </lineage>
</organism>
<dbReference type="Pfam" id="PF10042">
    <property type="entry name" value="DUF2278"/>
    <property type="match status" value="1"/>
</dbReference>
<name>A0A3L7JTR8_9BACI</name>
<dbReference type="EMBL" id="RCVZ01000010">
    <property type="protein sequence ID" value="RLQ94218.1"/>
    <property type="molecule type" value="Genomic_DNA"/>
</dbReference>
<accession>A0A3L7JTR8</accession>
<protein>
    <submittedName>
        <fullName evidence="2">DUF2278 family protein</fullName>
    </submittedName>
</protein>
<evidence type="ECO:0000313" key="2">
    <source>
        <dbReference type="EMBL" id="RLQ94218.1"/>
    </source>
</evidence>